<organism evidence="7 8">
    <name type="scientific">Halospina denitrificans</name>
    <dbReference type="NCBI Taxonomy" id="332522"/>
    <lineage>
        <taxon>Bacteria</taxon>
        <taxon>Pseudomonadati</taxon>
        <taxon>Pseudomonadota</taxon>
        <taxon>Gammaproteobacteria</taxon>
        <taxon>Halospina</taxon>
    </lineage>
</organism>
<comment type="similarity">
    <text evidence="2">Belongs to the membrane fusion protein (MFP) (TC 8.A.1) family.</text>
</comment>
<dbReference type="Pfam" id="PF25967">
    <property type="entry name" value="RND-MFP_C"/>
    <property type="match status" value="1"/>
</dbReference>
<sequence length="360" mass="39393">MIEQGARRWAWPLALVLAAVMIAPRTGASEGPKVRTSAVNTAEIIRETVVNGTVTALRRSSLSAAVSGQIEVVQVEAGDRVEEGDLLVRLDDELESLSLESARASTREARAALEDAERRVREARSVGEGRNIAATEVSTRESEKAQAEARLARLEADEKRQQARVTRHRITAPFSGVISMRSSDPGEWVDPGDTLLTLVDTDNLYLDFQVPQSYFGRESEAELILTSSGDNRRIPIHSRVGVVDPQLRTFMLRARPDEPGDLSPGMTVTGKLRFPTGREGIGVPRDALNRYPEGRVTVWVLGEASDQGYAIREERVSVAARYEDNVIVTEGLSAGERVIVRGNESLEPGMTVRLAEPEAD</sequence>
<name>A0A4R7JVK8_9GAMM</name>
<dbReference type="InterPro" id="IPR006143">
    <property type="entry name" value="RND_pump_MFP"/>
</dbReference>
<evidence type="ECO:0000313" key="8">
    <source>
        <dbReference type="Proteomes" id="UP000295830"/>
    </source>
</evidence>
<keyword evidence="8" id="KW-1185">Reference proteome</keyword>
<accession>A0A4R7JVK8</accession>
<keyword evidence="4" id="KW-0175">Coiled coil</keyword>
<dbReference type="Gene3D" id="2.40.30.170">
    <property type="match status" value="1"/>
</dbReference>
<feature type="coiled-coil region" evidence="4">
    <location>
        <begin position="87"/>
        <end position="164"/>
    </location>
</feature>
<dbReference type="EMBL" id="SOAX01000003">
    <property type="protein sequence ID" value="TDT41463.1"/>
    <property type="molecule type" value="Genomic_DNA"/>
</dbReference>
<evidence type="ECO:0000259" key="6">
    <source>
        <dbReference type="Pfam" id="PF25967"/>
    </source>
</evidence>
<keyword evidence="3" id="KW-0813">Transport</keyword>
<dbReference type="SUPFAM" id="SSF111369">
    <property type="entry name" value="HlyD-like secretion proteins"/>
    <property type="match status" value="1"/>
</dbReference>
<evidence type="ECO:0000256" key="1">
    <source>
        <dbReference type="ARBA" id="ARBA00004196"/>
    </source>
</evidence>
<evidence type="ECO:0000256" key="3">
    <source>
        <dbReference type="ARBA" id="ARBA00022448"/>
    </source>
</evidence>
<dbReference type="PANTHER" id="PTHR30469:SF15">
    <property type="entry name" value="HLYD FAMILY OF SECRETION PROTEINS"/>
    <property type="match status" value="1"/>
</dbReference>
<feature type="domain" description="Multidrug resistance protein MdtA-like barrel-sandwich hybrid" evidence="5">
    <location>
        <begin position="61"/>
        <end position="200"/>
    </location>
</feature>
<protein>
    <submittedName>
        <fullName evidence="7">RND family efflux transporter MFP subunit</fullName>
    </submittedName>
</protein>
<dbReference type="Gene3D" id="2.40.50.100">
    <property type="match status" value="1"/>
</dbReference>
<dbReference type="NCBIfam" id="TIGR01730">
    <property type="entry name" value="RND_mfp"/>
    <property type="match status" value="1"/>
</dbReference>
<gene>
    <name evidence="7" type="ORF">DES49_1554</name>
</gene>
<proteinExistence type="inferred from homology"/>
<reference evidence="7 8" key="1">
    <citation type="submission" date="2019-03" db="EMBL/GenBank/DDBJ databases">
        <title>Genomic Encyclopedia of Type Strains, Phase IV (KMG-IV): sequencing the most valuable type-strain genomes for metagenomic binning, comparative biology and taxonomic classification.</title>
        <authorList>
            <person name="Goeker M."/>
        </authorList>
    </citation>
    <scope>NUCLEOTIDE SEQUENCE [LARGE SCALE GENOMIC DNA]</scope>
    <source>
        <strain evidence="7 8">DSM 15505</strain>
    </source>
</reference>
<dbReference type="InterPro" id="IPR058627">
    <property type="entry name" value="MdtA-like_C"/>
</dbReference>
<evidence type="ECO:0000313" key="7">
    <source>
        <dbReference type="EMBL" id="TDT41463.1"/>
    </source>
</evidence>
<dbReference type="AlphaFoldDB" id="A0A4R7JVK8"/>
<dbReference type="Gene3D" id="1.10.287.470">
    <property type="entry name" value="Helix hairpin bin"/>
    <property type="match status" value="1"/>
</dbReference>
<dbReference type="Pfam" id="PF25917">
    <property type="entry name" value="BSH_RND"/>
    <property type="match status" value="1"/>
</dbReference>
<feature type="domain" description="Multidrug resistance protein MdtA-like C-terminal permuted SH3" evidence="6">
    <location>
        <begin position="283"/>
        <end position="342"/>
    </location>
</feature>
<dbReference type="Gene3D" id="2.40.420.20">
    <property type="match status" value="1"/>
</dbReference>
<dbReference type="PANTHER" id="PTHR30469">
    <property type="entry name" value="MULTIDRUG RESISTANCE PROTEIN MDTA"/>
    <property type="match status" value="1"/>
</dbReference>
<comment type="caution">
    <text evidence="7">The sequence shown here is derived from an EMBL/GenBank/DDBJ whole genome shotgun (WGS) entry which is preliminary data.</text>
</comment>
<dbReference type="Proteomes" id="UP000295830">
    <property type="component" value="Unassembled WGS sequence"/>
</dbReference>
<evidence type="ECO:0000256" key="2">
    <source>
        <dbReference type="ARBA" id="ARBA00009477"/>
    </source>
</evidence>
<dbReference type="GO" id="GO:1990281">
    <property type="term" value="C:efflux pump complex"/>
    <property type="evidence" value="ECO:0007669"/>
    <property type="project" value="TreeGrafter"/>
</dbReference>
<evidence type="ECO:0000256" key="4">
    <source>
        <dbReference type="SAM" id="Coils"/>
    </source>
</evidence>
<evidence type="ECO:0000259" key="5">
    <source>
        <dbReference type="Pfam" id="PF25917"/>
    </source>
</evidence>
<dbReference type="RefSeq" id="WP_243864952.1">
    <property type="nucleotide sequence ID" value="NZ_SOAX01000003.1"/>
</dbReference>
<comment type="subcellular location">
    <subcellularLocation>
        <location evidence="1">Cell envelope</location>
    </subcellularLocation>
</comment>
<dbReference type="GO" id="GO:0015562">
    <property type="term" value="F:efflux transmembrane transporter activity"/>
    <property type="evidence" value="ECO:0007669"/>
    <property type="project" value="TreeGrafter"/>
</dbReference>
<dbReference type="InterPro" id="IPR058625">
    <property type="entry name" value="MdtA-like_BSH"/>
</dbReference>